<dbReference type="Proteomes" id="UP001565242">
    <property type="component" value="Unassembled WGS sequence"/>
</dbReference>
<dbReference type="EMBL" id="JBCLSQ010000013">
    <property type="protein sequence ID" value="MEY8538056.1"/>
    <property type="molecule type" value="Genomic_DNA"/>
</dbReference>
<dbReference type="RefSeq" id="WP_251423111.1">
    <property type="nucleotide sequence ID" value="NZ_BAAFQO010000011.1"/>
</dbReference>
<sequence length="79" mass="9086">MALLKGCFSYCEKQVGLARLVSDEFTEFKKWLEVQTVIPWAGGRPRLDKFTQINKFKEGAKSSIDMYNRVTFGKANKMC</sequence>
<evidence type="ECO:0000313" key="1">
    <source>
        <dbReference type="EMBL" id="MEY8538056.1"/>
    </source>
</evidence>
<name>A0ABV4D8H9_9LACT</name>
<organism evidence="1 2">
    <name type="scientific">Lactococcus muris</name>
    <dbReference type="NCBI Taxonomy" id="2941330"/>
    <lineage>
        <taxon>Bacteria</taxon>
        <taxon>Bacillati</taxon>
        <taxon>Bacillota</taxon>
        <taxon>Bacilli</taxon>
        <taxon>Lactobacillales</taxon>
        <taxon>Streptococcaceae</taxon>
        <taxon>Lactococcus</taxon>
    </lineage>
</organism>
<keyword evidence="2" id="KW-1185">Reference proteome</keyword>
<proteinExistence type="predicted"/>
<reference evidence="1 2" key="1">
    <citation type="submission" date="2024-03" db="EMBL/GenBank/DDBJ databases">
        <title>Mouse gut bacterial collection (mGBC) of GemPharmatech.</title>
        <authorList>
            <person name="He Y."/>
            <person name="Dong L."/>
            <person name="Wu D."/>
            <person name="Gao X."/>
            <person name="Lin Z."/>
        </authorList>
    </citation>
    <scope>NUCLEOTIDE SEQUENCE [LARGE SCALE GENOMIC DNA]</scope>
    <source>
        <strain evidence="1 2">20-218</strain>
    </source>
</reference>
<gene>
    <name evidence="1" type="ORF">AALM99_06335</name>
</gene>
<evidence type="ECO:0000313" key="2">
    <source>
        <dbReference type="Proteomes" id="UP001565242"/>
    </source>
</evidence>
<comment type="caution">
    <text evidence="1">The sequence shown here is derived from an EMBL/GenBank/DDBJ whole genome shotgun (WGS) entry which is preliminary data.</text>
</comment>
<accession>A0ABV4D8H9</accession>
<protein>
    <submittedName>
        <fullName evidence="1">Uncharacterized protein</fullName>
    </submittedName>
</protein>